<dbReference type="GeneID" id="56067732"/>
<evidence type="ECO:0000259" key="4">
    <source>
        <dbReference type="PROSITE" id="PS51084"/>
    </source>
</evidence>
<dbReference type="PANTHER" id="PTHR47670">
    <property type="entry name" value="ADENYLYLSULFATASE HINT3"/>
    <property type="match status" value="1"/>
</dbReference>
<dbReference type="GO" id="GO:0006790">
    <property type="term" value="P:sulfur compound metabolic process"/>
    <property type="evidence" value="ECO:0007669"/>
    <property type="project" value="TreeGrafter"/>
</dbReference>
<dbReference type="AlphaFoldDB" id="A0A7D5M860"/>
<dbReference type="KEGG" id="nue:C5F50_06525"/>
<organism evidence="5 6">
    <name type="scientific">Nitrosopumilus ureiphilus</name>
    <dbReference type="NCBI Taxonomy" id="1470067"/>
    <lineage>
        <taxon>Archaea</taxon>
        <taxon>Nitrososphaerota</taxon>
        <taxon>Nitrososphaeria</taxon>
        <taxon>Nitrosopumilales</taxon>
        <taxon>Nitrosopumilaceae</taxon>
        <taxon>Nitrosopumilus</taxon>
    </lineage>
</organism>
<dbReference type="Gene3D" id="3.30.428.10">
    <property type="entry name" value="HIT-like"/>
    <property type="match status" value="1"/>
</dbReference>
<dbReference type="GO" id="GO:0047627">
    <property type="term" value="F:adenylylsulfatase activity"/>
    <property type="evidence" value="ECO:0007669"/>
    <property type="project" value="TreeGrafter"/>
</dbReference>
<protein>
    <submittedName>
        <fullName evidence="5">HIT family protein</fullName>
    </submittedName>
</protein>
<dbReference type="PANTHER" id="PTHR47670:SF1">
    <property type="entry name" value="ADENYLYLSULFATASE HINT3"/>
    <property type="match status" value="1"/>
</dbReference>
<dbReference type="SUPFAM" id="SSF54197">
    <property type="entry name" value="HIT-like"/>
    <property type="match status" value="1"/>
</dbReference>
<dbReference type="EMBL" id="CP026995">
    <property type="protein sequence ID" value="QLH06768.1"/>
    <property type="molecule type" value="Genomic_DNA"/>
</dbReference>
<dbReference type="InterPro" id="IPR019808">
    <property type="entry name" value="Histidine_triad_CS"/>
</dbReference>
<dbReference type="InterPro" id="IPR011146">
    <property type="entry name" value="HIT-like"/>
</dbReference>
<dbReference type="RefSeq" id="WP_179370625.1">
    <property type="nucleotide sequence ID" value="NZ_CP026995.1"/>
</dbReference>
<feature type="active site" description="Tele-AMP-histidine intermediate" evidence="1">
    <location>
        <position position="98"/>
    </location>
</feature>
<evidence type="ECO:0000256" key="3">
    <source>
        <dbReference type="PROSITE-ProRule" id="PRU00464"/>
    </source>
</evidence>
<dbReference type="InterPro" id="IPR001310">
    <property type="entry name" value="Histidine_triad_HIT"/>
</dbReference>
<dbReference type="PROSITE" id="PS00892">
    <property type="entry name" value="HIT_1"/>
    <property type="match status" value="1"/>
</dbReference>
<dbReference type="OrthoDB" id="26806at2157"/>
<evidence type="ECO:0000256" key="2">
    <source>
        <dbReference type="PIRSR" id="PIRSR601310-3"/>
    </source>
</evidence>
<proteinExistence type="predicted"/>
<evidence type="ECO:0000313" key="6">
    <source>
        <dbReference type="Proteomes" id="UP000509478"/>
    </source>
</evidence>
<dbReference type="InterPro" id="IPR036265">
    <property type="entry name" value="HIT-like_sf"/>
</dbReference>
<keyword evidence="6" id="KW-1185">Reference proteome</keyword>
<reference evidence="5 6" key="1">
    <citation type="submission" date="2018-02" db="EMBL/GenBank/DDBJ databases">
        <title>Complete genome of Nitrosopumilus ureaphilus PS0.</title>
        <authorList>
            <person name="Qin W."/>
            <person name="Zheng Y."/>
            <person name="Stahl D.A."/>
        </authorList>
    </citation>
    <scope>NUCLEOTIDE SEQUENCE [LARGE SCALE GENOMIC DNA]</scope>
    <source>
        <strain evidence="5 6">PS0</strain>
    </source>
</reference>
<dbReference type="Proteomes" id="UP000509478">
    <property type="component" value="Chromosome"/>
</dbReference>
<accession>A0A7D5M860</accession>
<dbReference type="GO" id="GO:0009150">
    <property type="term" value="P:purine ribonucleotide metabolic process"/>
    <property type="evidence" value="ECO:0007669"/>
    <property type="project" value="TreeGrafter"/>
</dbReference>
<feature type="domain" description="HIT" evidence="4">
    <location>
        <begin position="4"/>
        <end position="112"/>
    </location>
</feature>
<dbReference type="PROSITE" id="PS51084">
    <property type="entry name" value="HIT_2"/>
    <property type="match status" value="1"/>
</dbReference>
<sequence length="147" mass="16474">MGCIFCDILNGKRDGHLLYEDDSHIAFLDKYPIDIGHSLIIPRTHHERITDMDSEDVGKIFSLVPKIANAILKATGADAFSLGQNNGRAAKQIIPHVHIHIIPRYNNKGTVWTKRQISSESELVELSKNIRSFMECGRENPNPSGLE</sequence>
<dbReference type="PRINTS" id="PR00332">
    <property type="entry name" value="HISTRIAD"/>
</dbReference>
<evidence type="ECO:0000256" key="1">
    <source>
        <dbReference type="PIRSR" id="PIRSR601310-1"/>
    </source>
</evidence>
<name>A0A7D5M860_9ARCH</name>
<dbReference type="Pfam" id="PF01230">
    <property type="entry name" value="HIT"/>
    <property type="match status" value="1"/>
</dbReference>
<gene>
    <name evidence="5" type="ORF">C5F50_06525</name>
</gene>
<feature type="short sequence motif" description="Histidine triad motif" evidence="2 3">
    <location>
        <begin position="96"/>
        <end position="100"/>
    </location>
</feature>
<evidence type="ECO:0000313" key="5">
    <source>
        <dbReference type="EMBL" id="QLH06768.1"/>
    </source>
</evidence>